<feature type="transmembrane region" description="Helical" evidence="2">
    <location>
        <begin position="39"/>
        <end position="56"/>
    </location>
</feature>
<evidence type="ECO:0000256" key="2">
    <source>
        <dbReference type="SAM" id="Phobius"/>
    </source>
</evidence>
<keyword evidence="2" id="KW-1133">Transmembrane helix</keyword>
<keyword evidence="4" id="KW-0378">Hydrolase</keyword>
<dbReference type="Pfam" id="PF02517">
    <property type="entry name" value="Rce1-like"/>
    <property type="match status" value="1"/>
</dbReference>
<feature type="transmembrane region" description="Helical" evidence="2">
    <location>
        <begin position="76"/>
        <end position="95"/>
    </location>
</feature>
<evidence type="ECO:0000256" key="1">
    <source>
        <dbReference type="ARBA" id="ARBA00009067"/>
    </source>
</evidence>
<feature type="transmembrane region" description="Helical" evidence="2">
    <location>
        <begin position="205"/>
        <end position="224"/>
    </location>
</feature>
<dbReference type="GO" id="GO:0004175">
    <property type="term" value="F:endopeptidase activity"/>
    <property type="evidence" value="ECO:0007669"/>
    <property type="project" value="UniProtKB-ARBA"/>
</dbReference>
<feature type="transmembrane region" description="Helical" evidence="2">
    <location>
        <begin position="154"/>
        <end position="174"/>
    </location>
</feature>
<dbReference type="EMBL" id="RJNK01000002">
    <property type="protein sequence ID" value="RSI65309.1"/>
    <property type="molecule type" value="Genomic_DNA"/>
</dbReference>
<keyword evidence="4" id="KW-0645">Protease</keyword>
<keyword evidence="2" id="KW-0812">Transmembrane</keyword>
<keyword evidence="2" id="KW-0472">Membrane</keyword>
<proteinExistence type="inferred from homology"/>
<dbReference type="PANTHER" id="PTHR36435:SF1">
    <property type="entry name" value="CAAX AMINO TERMINAL PROTEASE FAMILY PROTEIN"/>
    <property type="match status" value="1"/>
</dbReference>
<protein>
    <submittedName>
        <fullName evidence="4">CAAX amino terminal protease self-immunity</fullName>
    </submittedName>
</protein>
<dbReference type="Proteomes" id="UP000280648">
    <property type="component" value="Unassembled WGS sequence"/>
</dbReference>
<feature type="domain" description="CAAX prenyl protease 2/Lysostaphin resistance protein A-like" evidence="3">
    <location>
        <begin position="122"/>
        <end position="216"/>
    </location>
</feature>
<evidence type="ECO:0000313" key="5">
    <source>
        <dbReference type="EMBL" id="RSJ66133.1"/>
    </source>
</evidence>
<comment type="similarity">
    <text evidence="1">Belongs to the UPF0177 family.</text>
</comment>
<dbReference type="GO" id="GO:0080120">
    <property type="term" value="P:CAAX-box protein maturation"/>
    <property type="evidence" value="ECO:0007669"/>
    <property type="project" value="UniProtKB-ARBA"/>
</dbReference>
<dbReference type="GO" id="GO:0006508">
    <property type="term" value="P:proteolysis"/>
    <property type="evidence" value="ECO:0007669"/>
    <property type="project" value="UniProtKB-KW"/>
</dbReference>
<dbReference type="Proteomes" id="UP000272252">
    <property type="component" value="Unassembled WGS sequence"/>
</dbReference>
<feature type="transmembrane region" description="Helical" evidence="2">
    <location>
        <begin position="180"/>
        <end position="198"/>
    </location>
</feature>
<feature type="transmembrane region" description="Helical" evidence="2">
    <location>
        <begin position="124"/>
        <end position="142"/>
    </location>
</feature>
<name>A0A428BMQ6_STROR</name>
<dbReference type="RefSeq" id="WP_125448905.1">
    <property type="nucleotide sequence ID" value="NZ_RJNK01000002.1"/>
</dbReference>
<dbReference type="OrthoDB" id="2236068at2"/>
<dbReference type="EMBL" id="RJPI01000001">
    <property type="protein sequence ID" value="RSJ66133.1"/>
    <property type="molecule type" value="Genomic_DNA"/>
</dbReference>
<organism evidence="4 6">
    <name type="scientific">Streptococcus oralis</name>
    <dbReference type="NCBI Taxonomy" id="1303"/>
    <lineage>
        <taxon>Bacteria</taxon>
        <taxon>Bacillati</taxon>
        <taxon>Bacillota</taxon>
        <taxon>Bacilli</taxon>
        <taxon>Lactobacillales</taxon>
        <taxon>Streptococcaceae</taxon>
        <taxon>Streptococcus</taxon>
    </lineage>
</organism>
<evidence type="ECO:0000313" key="4">
    <source>
        <dbReference type="EMBL" id="RSI65309.1"/>
    </source>
</evidence>
<sequence>MMSNKNKGILIFAILYTVLFVFDGVKLLASSMPSAIANYLKYLVYVVLALYGSFLFKDRLIQQLNEIRKTKRKFFFAVLTGWLFLILMTVVFEFVSEMLRQFFGLVGQGLNQSNIQSTFQEQPLLIAVFACIIGPFVEELFFRQLLLHHFQKRLPGLLSIILVGLVFALAHMHSLALSEWVSAVGYLGGGLAFSIIYVKEKENIYYPLVVHMLGNSLSLIILVISSM</sequence>
<reference evidence="6 7" key="1">
    <citation type="submission" date="2018-11" db="EMBL/GenBank/DDBJ databases">
        <title>Species Designations Belie Phenotypic and Genotypic Heterogeneity in Oral Streptococci.</title>
        <authorList>
            <person name="Velsko I."/>
        </authorList>
    </citation>
    <scope>NUCLEOTIDE SEQUENCE [LARGE SCALE GENOMIC DNA]</scope>
    <source>
        <strain evidence="5 7">BCC26</strain>
        <strain evidence="4 6">BCC59</strain>
    </source>
</reference>
<gene>
    <name evidence="5" type="ORF">D8803_00875</name>
    <name evidence="4" type="ORF">D8862_04635</name>
</gene>
<dbReference type="InterPro" id="IPR003675">
    <property type="entry name" value="Rce1/LyrA-like_dom"/>
</dbReference>
<evidence type="ECO:0000259" key="3">
    <source>
        <dbReference type="Pfam" id="PF02517"/>
    </source>
</evidence>
<accession>A0A428BMQ6</accession>
<dbReference type="AlphaFoldDB" id="A0A428BMQ6"/>
<evidence type="ECO:0000313" key="7">
    <source>
        <dbReference type="Proteomes" id="UP000280648"/>
    </source>
</evidence>
<dbReference type="InterPro" id="IPR052710">
    <property type="entry name" value="CAAX_protease"/>
</dbReference>
<evidence type="ECO:0000313" key="6">
    <source>
        <dbReference type="Proteomes" id="UP000272252"/>
    </source>
</evidence>
<dbReference type="PANTHER" id="PTHR36435">
    <property type="entry name" value="SLR1288 PROTEIN"/>
    <property type="match status" value="1"/>
</dbReference>
<comment type="caution">
    <text evidence="4">The sequence shown here is derived from an EMBL/GenBank/DDBJ whole genome shotgun (WGS) entry which is preliminary data.</text>
</comment>